<proteinExistence type="predicted"/>
<dbReference type="AlphaFoldDB" id="A0A1V3G7Q7"/>
<dbReference type="GO" id="GO:0009117">
    <property type="term" value="P:nucleotide metabolic process"/>
    <property type="evidence" value="ECO:0007669"/>
    <property type="project" value="TreeGrafter"/>
</dbReference>
<comment type="caution">
    <text evidence="5">The sequence shown here is derived from an EMBL/GenBank/DDBJ whole genome shotgun (WGS) entry which is preliminary data.</text>
</comment>
<evidence type="ECO:0000313" key="5">
    <source>
        <dbReference type="EMBL" id="OOE12430.1"/>
    </source>
</evidence>
<name>A0A1V3G7Q7_9BACL</name>
<evidence type="ECO:0000256" key="2">
    <source>
        <dbReference type="PIRSR" id="PIRSR601310-3"/>
    </source>
</evidence>
<evidence type="ECO:0000259" key="4">
    <source>
        <dbReference type="PROSITE" id="PS51084"/>
    </source>
</evidence>
<organism evidence="5 6">
    <name type="scientific">Fictibacillus arsenicus</name>
    <dbReference type="NCBI Taxonomy" id="255247"/>
    <lineage>
        <taxon>Bacteria</taxon>
        <taxon>Bacillati</taxon>
        <taxon>Bacillota</taxon>
        <taxon>Bacilli</taxon>
        <taxon>Bacillales</taxon>
        <taxon>Fictibacillaceae</taxon>
        <taxon>Fictibacillus</taxon>
    </lineage>
</organism>
<protein>
    <submittedName>
        <fullName evidence="5">HIT family protein</fullName>
    </submittedName>
</protein>
<dbReference type="InterPro" id="IPR036265">
    <property type="entry name" value="HIT-like_sf"/>
</dbReference>
<gene>
    <name evidence="5" type="ORF">UN64_10035</name>
</gene>
<evidence type="ECO:0000313" key="6">
    <source>
        <dbReference type="Proteomes" id="UP000188597"/>
    </source>
</evidence>
<dbReference type="Proteomes" id="UP000188597">
    <property type="component" value="Unassembled WGS sequence"/>
</dbReference>
<dbReference type="EMBL" id="MQMF01000002">
    <property type="protein sequence ID" value="OOE12430.1"/>
    <property type="molecule type" value="Genomic_DNA"/>
</dbReference>
<evidence type="ECO:0000256" key="3">
    <source>
        <dbReference type="PROSITE-ProRule" id="PRU00464"/>
    </source>
</evidence>
<feature type="short sequence motif" description="Histidine triad motif" evidence="2 3">
    <location>
        <begin position="110"/>
        <end position="114"/>
    </location>
</feature>
<evidence type="ECO:0000256" key="1">
    <source>
        <dbReference type="PIRSR" id="PIRSR601310-1"/>
    </source>
</evidence>
<accession>A0A1V3G7Q7</accession>
<dbReference type="PANTHER" id="PTHR46648:SF1">
    <property type="entry name" value="ADENOSINE 5'-MONOPHOSPHORAMIDASE HNT1"/>
    <property type="match status" value="1"/>
</dbReference>
<dbReference type="PROSITE" id="PS51084">
    <property type="entry name" value="HIT_2"/>
    <property type="match status" value="1"/>
</dbReference>
<dbReference type="Gene3D" id="3.30.428.10">
    <property type="entry name" value="HIT-like"/>
    <property type="match status" value="1"/>
</dbReference>
<dbReference type="PANTHER" id="PTHR46648">
    <property type="entry name" value="HIT FAMILY PROTEIN 1"/>
    <property type="match status" value="1"/>
</dbReference>
<dbReference type="Pfam" id="PF01230">
    <property type="entry name" value="HIT"/>
    <property type="match status" value="1"/>
</dbReference>
<dbReference type="GO" id="GO:0003824">
    <property type="term" value="F:catalytic activity"/>
    <property type="evidence" value="ECO:0007669"/>
    <property type="project" value="InterPro"/>
</dbReference>
<feature type="active site" description="Tele-AMP-histidine intermediate" evidence="1">
    <location>
        <position position="112"/>
    </location>
</feature>
<reference evidence="5 6" key="1">
    <citation type="submission" date="2016-11" db="EMBL/GenBank/DDBJ databases">
        <authorList>
            <person name="Jaros S."/>
            <person name="Januszkiewicz K."/>
            <person name="Wedrychowicz H."/>
        </authorList>
    </citation>
    <scope>NUCLEOTIDE SEQUENCE [LARGE SCALE GENOMIC DNA]</scope>
    <source>
        <strain evidence="5 6">Con a/3</strain>
    </source>
</reference>
<dbReference type="InterPro" id="IPR011146">
    <property type="entry name" value="HIT-like"/>
</dbReference>
<dbReference type="SUPFAM" id="SSF54197">
    <property type="entry name" value="HIT-like"/>
    <property type="match status" value="1"/>
</dbReference>
<sequence>MGFLFFKKGRRKMSESCFICNKHNGNIETSGVKIYEDEFIYVGHIDKGGKPSYLGHIMIDLKRHAPSLGDMTMDEAKAFGVIMARVSKAIKETEKAEHIYSAVSGNSVPHLHMHIIPRYPNTPEEYWGPWEVYDWPEAPFGKNAEIIQVCERIKNYMEERPHE</sequence>
<dbReference type="InterPro" id="IPR001310">
    <property type="entry name" value="Histidine_triad_HIT"/>
</dbReference>
<feature type="domain" description="HIT" evidence="4">
    <location>
        <begin position="51"/>
        <end position="125"/>
    </location>
</feature>